<dbReference type="SUPFAM" id="SSF55073">
    <property type="entry name" value="Nucleotide cyclase"/>
    <property type="match status" value="1"/>
</dbReference>
<protein>
    <recommendedName>
        <fullName evidence="1">diguanylate cyclase</fullName>
        <ecNumber evidence="1">2.7.7.65</ecNumber>
    </recommendedName>
</protein>
<dbReference type="Proteomes" id="UP000322110">
    <property type="component" value="Unassembled WGS sequence"/>
</dbReference>
<reference evidence="5 6" key="1">
    <citation type="journal article" date="2015" name="Int. J. Syst. Evol. Microbiol.">
        <title>Roseomonas oryzae sp. nov., isolated from paddy rhizosphere soil.</title>
        <authorList>
            <person name="Ramaprasad E.V."/>
            <person name="Sasikala Ch."/>
            <person name="Ramana Ch.V."/>
        </authorList>
    </citation>
    <scope>NUCLEOTIDE SEQUENCE [LARGE SCALE GENOMIC DNA]</scope>
    <source>
        <strain evidence="5 6">KCTC 42542</strain>
    </source>
</reference>
<dbReference type="RefSeq" id="WP_149812201.1">
    <property type="nucleotide sequence ID" value="NZ_VUKA01000004.1"/>
</dbReference>
<dbReference type="FunFam" id="3.30.70.270:FF:000001">
    <property type="entry name" value="Diguanylate cyclase domain protein"/>
    <property type="match status" value="1"/>
</dbReference>
<keyword evidence="3" id="KW-0812">Transmembrane</keyword>
<evidence type="ECO:0000256" key="1">
    <source>
        <dbReference type="ARBA" id="ARBA00012528"/>
    </source>
</evidence>
<comment type="caution">
    <text evidence="5">The sequence shown here is derived from an EMBL/GenBank/DDBJ whole genome shotgun (WGS) entry which is preliminary data.</text>
</comment>
<dbReference type="InterPro" id="IPR000160">
    <property type="entry name" value="GGDEF_dom"/>
</dbReference>
<dbReference type="PROSITE" id="PS50887">
    <property type="entry name" value="GGDEF"/>
    <property type="match status" value="1"/>
</dbReference>
<feature type="transmembrane region" description="Helical" evidence="3">
    <location>
        <begin position="151"/>
        <end position="176"/>
    </location>
</feature>
<gene>
    <name evidence="5" type="ORF">F0Q34_10620</name>
</gene>
<dbReference type="CDD" id="cd01949">
    <property type="entry name" value="GGDEF"/>
    <property type="match status" value="1"/>
</dbReference>
<dbReference type="NCBIfam" id="TIGR00254">
    <property type="entry name" value="GGDEF"/>
    <property type="match status" value="1"/>
</dbReference>
<name>A0A5B2TGR1_9PROT</name>
<comment type="catalytic activity">
    <reaction evidence="2">
        <text>2 GTP = 3',3'-c-di-GMP + 2 diphosphate</text>
        <dbReference type="Rhea" id="RHEA:24898"/>
        <dbReference type="ChEBI" id="CHEBI:33019"/>
        <dbReference type="ChEBI" id="CHEBI:37565"/>
        <dbReference type="ChEBI" id="CHEBI:58805"/>
        <dbReference type="EC" id="2.7.7.65"/>
    </reaction>
</comment>
<evidence type="ECO:0000256" key="2">
    <source>
        <dbReference type="ARBA" id="ARBA00034247"/>
    </source>
</evidence>
<keyword evidence="3" id="KW-1133">Transmembrane helix</keyword>
<keyword evidence="6" id="KW-1185">Reference proteome</keyword>
<evidence type="ECO:0000313" key="6">
    <source>
        <dbReference type="Proteomes" id="UP000322110"/>
    </source>
</evidence>
<feature type="transmembrane region" description="Helical" evidence="3">
    <location>
        <begin position="125"/>
        <end position="145"/>
    </location>
</feature>
<evidence type="ECO:0000256" key="3">
    <source>
        <dbReference type="SAM" id="Phobius"/>
    </source>
</evidence>
<accession>A0A5B2TGR1</accession>
<dbReference type="PANTHER" id="PTHR45138">
    <property type="entry name" value="REGULATORY COMPONENTS OF SENSORY TRANSDUCTION SYSTEM"/>
    <property type="match status" value="1"/>
</dbReference>
<evidence type="ECO:0000313" key="5">
    <source>
        <dbReference type="EMBL" id="KAA2213088.1"/>
    </source>
</evidence>
<dbReference type="Gene3D" id="3.30.70.270">
    <property type="match status" value="1"/>
</dbReference>
<keyword evidence="3" id="KW-0472">Membrane</keyword>
<feature type="transmembrane region" description="Helical" evidence="3">
    <location>
        <begin position="42"/>
        <end position="59"/>
    </location>
</feature>
<dbReference type="EC" id="2.7.7.65" evidence="1"/>
<organism evidence="5 6">
    <name type="scientific">Teichococcus oryzae</name>
    <dbReference type="NCBI Taxonomy" id="1608942"/>
    <lineage>
        <taxon>Bacteria</taxon>
        <taxon>Pseudomonadati</taxon>
        <taxon>Pseudomonadota</taxon>
        <taxon>Alphaproteobacteria</taxon>
        <taxon>Acetobacterales</taxon>
        <taxon>Roseomonadaceae</taxon>
        <taxon>Roseomonas</taxon>
    </lineage>
</organism>
<dbReference type="GO" id="GO:0052621">
    <property type="term" value="F:diguanylate cyclase activity"/>
    <property type="evidence" value="ECO:0007669"/>
    <property type="project" value="UniProtKB-EC"/>
</dbReference>
<feature type="domain" description="GGDEF" evidence="4">
    <location>
        <begin position="221"/>
        <end position="349"/>
    </location>
</feature>
<dbReference type="Pfam" id="PF00990">
    <property type="entry name" value="GGDEF"/>
    <property type="match status" value="1"/>
</dbReference>
<dbReference type="OrthoDB" id="9812260at2"/>
<sequence>MDGTLQRRRSLVVTLLFLSGLVIILGIWLLESRLGLIGRVDRFAYPALAMLCAVMPILLRWLPHRRTLLELAAYGAVAAYVIINLLDIVTRAPGTAQYAAASQLQWLPLLYVAAFVLLDRRIARMAAGLVFGLSMLPLAVLLLGGRPADSALLMLLLNAHAVHFLILAALSFITTLNARYEDAAQRARRLEGVAATDALTGLANRRGMEQMLRRLAARPGHDVGLVLLDIDRFKSVNDSFGHLVGDELLAGAARRMRRALPDHARIGRWGGEEFLVVVPEGGADVPAIAERLRQAVSAEPHPVAGEVTISAGVAWWHSNQPLAAALRQADAALYEAKSLGRNRVILADPPAATELAGAA</sequence>
<dbReference type="EMBL" id="VUKA01000004">
    <property type="protein sequence ID" value="KAA2213088.1"/>
    <property type="molecule type" value="Genomic_DNA"/>
</dbReference>
<dbReference type="GO" id="GO:0005886">
    <property type="term" value="C:plasma membrane"/>
    <property type="evidence" value="ECO:0007669"/>
    <property type="project" value="TreeGrafter"/>
</dbReference>
<dbReference type="SMART" id="SM00267">
    <property type="entry name" value="GGDEF"/>
    <property type="match status" value="1"/>
</dbReference>
<feature type="transmembrane region" description="Helical" evidence="3">
    <location>
        <begin position="12"/>
        <end position="30"/>
    </location>
</feature>
<dbReference type="InterPro" id="IPR043128">
    <property type="entry name" value="Rev_trsase/Diguanyl_cyclase"/>
</dbReference>
<feature type="transmembrane region" description="Helical" evidence="3">
    <location>
        <begin position="96"/>
        <end position="118"/>
    </location>
</feature>
<dbReference type="AlphaFoldDB" id="A0A5B2TGR1"/>
<dbReference type="GO" id="GO:0043709">
    <property type="term" value="P:cell adhesion involved in single-species biofilm formation"/>
    <property type="evidence" value="ECO:0007669"/>
    <property type="project" value="TreeGrafter"/>
</dbReference>
<dbReference type="InterPro" id="IPR029787">
    <property type="entry name" value="Nucleotide_cyclase"/>
</dbReference>
<dbReference type="PANTHER" id="PTHR45138:SF9">
    <property type="entry name" value="DIGUANYLATE CYCLASE DGCM-RELATED"/>
    <property type="match status" value="1"/>
</dbReference>
<dbReference type="InterPro" id="IPR050469">
    <property type="entry name" value="Diguanylate_Cyclase"/>
</dbReference>
<proteinExistence type="predicted"/>
<evidence type="ECO:0000259" key="4">
    <source>
        <dbReference type="PROSITE" id="PS50887"/>
    </source>
</evidence>
<dbReference type="GO" id="GO:1902201">
    <property type="term" value="P:negative regulation of bacterial-type flagellum-dependent cell motility"/>
    <property type="evidence" value="ECO:0007669"/>
    <property type="project" value="TreeGrafter"/>
</dbReference>
<feature type="transmembrane region" description="Helical" evidence="3">
    <location>
        <begin position="71"/>
        <end position="90"/>
    </location>
</feature>